<evidence type="ECO:0000259" key="6">
    <source>
        <dbReference type="Pfam" id="PF08281"/>
    </source>
</evidence>
<evidence type="ECO:0000256" key="4">
    <source>
        <dbReference type="ARBA" id="ARBA00023163"/>
    </source>
</evidence>
<dbReference type="NCBIfam" id="TIGR02939">
    <property type="entry name" value="RpoE_Sigma70"/>
    <property type="match status" value="1"/>
</dbReference>
<evidence type="ECO:0000259" key="5">
    <source>
        <dbReference type="Pfam" id="PF04542"/>
    </source>
</evidence>
<comment type="caution">
    <text evidence="7">The sequence shown here is derived from an EMBL/GenBank/DDBJ whole genome shotgun (WGS) entry which is preliminary data.</text>
</comment>
<keyword evidence="3" id="KW-0731">Sigma factor</keyword>
<dbReference type="NCBIfam" id="TIGR02937">
    <property type="entry name" value="sigma70-ECF"/>
    <property type="match status" value="1"/>
</dbReference>
<dbReference type="PANTHER" id="PTHR43133">
    <property type="entry name" value="RNA POLYMERASE ECF-TYPE SIGMA FACTO"/>
    <property type="match status" value="1"/>
</dbReference>
<keyword evidence="8" id="KW-1185">Reference proteome</keyword>
<protein>
    <submittedName>
        <fullName evidence="7">RNA polymerase sigma factor RpoE</fullName>
    </submittedName>
</protein>
<dbReference type="InterPro" id="IPR014284">
    <property type="entry name" value="RNA_pol_sigma-70_dom"/>
</dbReference>
<dbReference type="RefSeq" id="WP_385876564.1">
    <property type="nucleotide sequence ID" value="NZ_JBHLXE010000048.1"/>
</dbReference>
<keyword evidence="4" id="KW-0804">Transcription</keyword>
<dbReference type="PANTHER" id="PTHR43133:SF53">
    <property type="entry name" value="ECF RNA POLYMERASE SIGMA-E FACTOR"/>
    <property type="match status" value="1"/>
</dbReference>
<dbReference type="InterPro" id="IPR036388">
    <property type="entry name" value="WH-like_DNA-bd_sf"/>
</dbReference>
<evidence type="ECO:0000313" key="7">
    <source>
        <dbReference type="EMBL" id="MFC0179462.1"/>
    </source>
</evidence>
<evidence type="ECO:0000256" key="1">
    <source>
        <dbReference type="ARBA" id="ARBA00010641"/>
    </source>
</evidence>
<name>A0ABV6C911_9GAMM</name>
<sequence length="193" mass="21995">MKQEELTDQMLVEKVQSGDQQAFNLLVIRYQSKIANVVAKFVPPSDIGDVAQEVFIKAYRSLHSFRGDSAFYTWLYRVAVNVAKNHLTAQSRTIDSMDIDSDDASFLESNEHMHAIDNPENIIISEQLHKVVFAAIESLPDDLKIAIVLRELEGLSYDEIAEKMNCPVGTVRSRIFRAREHIDNLILPHLKNR</sequence>
<dbReference type="Pfam" id="PF08281">
    <property type="entry name" value="Sigma70_r4_2"/>
    <property type="match status" value="1"/>
</dbReference>
<dbReference type="Proteomes" id="UP001589758">
    <property type="component" value="Unassembled WGS sequence"/>
</dbReference>
<dbReference type="InterPro" id="IPR013249">
    <property type="entry name" value="RNA_pol_sigma70_r4_t2"/>
</dbReference>
<dbReference type="Gene3D" id="1.10.10.10">
    <property type="entry name" value="Winged helix-like DNA-binding domain superfamily/Winged helix DNA-binding domain"/>
    <property type="match status" value="1"/>
</dbReference>
<dbReference type="EMBL" id="JBHLXE010000048">
    <property type="protein sequence ID" value="MFC0179462.1"/>
    <property type="molecule type" value="Genomic_DNA"/>
</dbReference>
<comment type="similarity">
    <text evidence="1">Belongs to the sigma-70 factor family. ECF subfamily.</text>
</comment>
<dbReference type="SUPFAM" id="SSF88946">
    <property type="entry name" value="Sigma2 domain of RNA polymerase sigma factors"/>
    <property type="match status" value="1"/>
</dbReference>
<evidence type="ECO:0000256" key="2">
    <source>
        <dbReference type="ARBA" id="ARBA00023015"/>
    </source>
</evidence>
<accession>A0ABV6C911</accession>
<dbReference type="InterPro" id="IPR013324">
    <property type="entry name" value="RNA_pol_sigma_r3/r4-like"/>
</dbReference>
<dbReference type="Gene3D" id="1.10.1740.10">
    <property type="match status" value="1"/>
</dbReference>
<keyword evidence="2" id="KW-0805">Transcription regulation</keyword>
<proteinExistence type="inferred from homology"/>
<evidence type="ECO:0000313" key="8">
    <source>
        <dbReference type="Proteomes" id="UP001589758"/>
    </source>
</evidence>
<evidence type="ECO:0000256" key="3">
    <source>
        <dbReference type="ARBA" id="ARBA00023082"/>
    </source>
</evidence>
<dbReference type="InterPro" id="IPR007627">
    <property type="entry name" value="RNA_pol_sigma70_r2"/>
</dbReference>
<reference evidence="7 8" key="1">
    <citation type="submission" date="2024-09" db="EMBL/GenBank/DDBJ databases">
        <authorList>
            <person name="Sun Q."/>
            <person name="Mori K."/>
        </authorList>
    </citation>
    <scope>NUCLEOTIDE SEQUENCE [LARGE SCALE GENOMIC DNA]</scope>
    <source>
        <strain evidence="7 8">CCM 8545</strain>
    </source>
</reference>
<feature type="domain" description="RNA polymerase sigma factor 70 region 4 type 2" evidence="6">
    <location>
        <begin position="134"/>
        <end position="182"/>
    </location>
</feature>
<dbReference type="SUPFAM" id="SSF88659">
    <property type="entry name" value="Sigma3 and sigma4 domains of RNA polymerase sigma factors"/>
    <property type="match status" value="1"/>
</dbReference>
<dbReference type="InterPro" id="IPR039425">
    <property type="entry name" value="RNA_pol_sigma-70-like"/>
</dbReference>
<dbReference type="Pfam" id="PF04542">
    <property type="entry name" value="Sigma70_r2"/>
    <property type="match status" value="1"/>
</dbReference>
<dbReference type="InterPro" id="IPR013325">
    <property type="entry name" value="RNA_pol_sigma_r2"/>
</dbReference>
<dbReference type="InterPro" id="IPR014286">
    <property type="entry name" value="RNA_pol_sigma70_RpoE"/>
</dbReference>
<dbReference type="CDD" id="cd06171">
    <property type="entry name" value="Sigma70_r4"/>
    <property type="match status" value="1"/>
</dbReference>
<feature type="domain" description="RNA polymerase sigma-70 region 2" evidence="5">
    <location>
        <begin position="26"/>
        <end position="93"/>
    </location>
</feature>
<organism evidence="7 8">
    <name type="scientific">Thorsellia kenyensis</name>
    <dbReference type="NCBI Taxonomy" id="1549888"/>
    <lineage>
        <taxon>Bacteria</taxon>
        <taxon>Pseudomonadati</taxon>
        <taxon>Pseudomonadota</taxon>
        <taxon>Gammaproteobacteria</taxon>
        <taxon>Enterobacterales</taxon>
        <taxon>Thorselliaceae</taxon>
        <taxon>Thorsellia</taxon>
    </lineage>
</organism>
<gene>
    <name evidence="7" type="primary">rpoE</name>
    <name evidence="7" type="ORF">ACFFIT_05045</name>
</gene>